<dbReference type="RefSeq" id="WP_090408008.1">
    <property type="nucleotide sequence ID" value="NZ_FNDQ01000009.1"/>
</dbReference>
<evidence type="ECO:0000313" key="3">
    <source>
        <dbReference type="Proteomes" id="UP000243588"/>
    </source>
</evidence>
<gene>
    <name evidence="2" type="ORF">SAMN05421818_109115</name>
</gene>
<name>A0A1G8E7U6_9FLAO</name>
<reference evidence="3" key="1">
    <citation type="submission" date="2016-10" db="EMBL/GenBank/DDBJ databases">
        <authorList>
            <person name="Varghese N."/>
            <person name="Submissions S."/>
        </authorList>
    </citation>
    <scope>NUCLEOTIDE SEQUENCE [LARGE SCALE GENOMIC DNA]</scope>
    <source>
        <strain evidence="3">DSM 23313</strain>
    </source>
</reference>
<keyword evidence="1" id="KW-0732">Signal</keyword>
<evidence type="ECO:0008006" key="4">
    <source>
        <dbReference type="Google" id="ProtNLM"/>
    </source>
</evidence>
<dbReference type="Proteomes" id="UP000243588">
    <property type="component" value="Unassembled WGS sequence"/>
</dbReference>
<dbReference type="PROSITE" id="PS51257">
    <property type="entry name" value="PROKAR_LIPOPROTEIN"/>
    <property type="match status" value="1"/>
</dbReference>
<protein>
    <recommendedName>
        <fullName evidence="4">Lipoprotein</fullName>
    </recommendedName>
</protein>
<keyword evidence="3" id="KW-1185">Reference proteome</keyword>
<sequence length="188" mass="22024">MNSKSYVAFILLFLGLFLTSCNDKNINTSKAYSTIEGYLNEKPIYESNNFQIGKMRLKTTKDKELITFYKQLENDGYISFEEETAKKKWLSKDSIWNVTLKMTEKSHPFVLSQKNDRVKVKTVVYRLDKNSNVQIENNGKKTATANVMLNKEFTPFAFLYKDKTPNTKFITKKFRLKYSEENGWKVTN</sequence>
<dbReference type="STRING" id="702745.SAMN05421818_109115"/>
<dbReference type="EMBL" id="FNDQ01000009">
    <property type="protein sequence ID" value="SDH65965.1"/>
    <property type="molecule type" value="Genomic_DNA"/>
</dbReference>
<organism evidence="2 3">
    <name type="scientific">Myroides phaeus</name>
    <dbReference type="NCBI Taxonomy" id="702745"/>
    <lineage>
        <taxon>Bacteria</taxon>
        <taxon>Pseudomonadati</taxon>
        <taxon>Bacteroidota</taxon>
        <taxon>Flavobacteriia</taxon>
        <taxon>Flavobacteriales</taxon>
        <taxon>Flavobacteriaceae</taxon>
        <taxon>Myroides</taxon>
    </lineage>
</organism>
<evidence type="ECO:0000313" key="2">
    <source>
        <dbReference type="EMBL" id="SDH65965.1"/>
    </source>
</evidence>
<feature type="chain" id="PRO_5017408453" description="Lipoprotein" evidence="1">
    <location>
        <begin position="24"/>
        <end position="188"/>
    </location>
</feature>
<feature type="signal peptide" evidence="1">
    <location>
        <begin position="1"/>
        <end position="23"/>
    </location>
</feature>
<dbReference type="AlphaFoldDB" id="A0A1G8E7U6"/>
<accession>A0A1G8E7U6</accession>
<evidence type="ECO:0000256" key="1">
    <source>
        <dbReference type="SAM" id="SignalP"/>
    </source>
</evidence>
<proteinExistence type="predicted"/>